<dbReference type="SUPFAM" id="SSF82093">
    <property type="entry name" value="Heme chaperone CcmE"/>
    <property type="match status" value="1"/>
</dbReference>
<dbReference type="InterPro" id="IPR012340">
    <property type="entry name" value="NA-bd_OB-fold"/>
</dbReference>
<proteinExistence type="predicted"/>
<dbReference type="AlphaFoldDB" id="H2CAF5"/>
<feature type="transmembrane region" description="Helical" evidence="5">
    <location>
        <begin position="32"/>
        <end position="50"/>
    </location>
</feature>
<protein>
    <recommendedName>
        <fullName evidence="8">Cytochrome c-type biogenesis protein CcmE</fullName>
    </recommendedName>
</protein>
<dbReference type="GO" id="GO:0020037">
    <property type="term" value="F:heme binding"/>
    <property type="evidence" value="ECO:0007669"/>
    <property type="project" value="InterPro"/>
</dbReference>
<keyword evidence="4 5" id="KW-0472">Membrane</keyword>
<name>H2CAF5_9LEPT</name>
<evidence type="ECO:0000256" key="3">
    <source>
        <dbReference type="ARBA" id="ARBA00022748"/>
    </source>
</evidence>
<sequence length="178" mass="19515">MILRVNRCLDCAAIISCPAPFLHFYGIVNRKLALTLVLILAGLGGLYLFSGSLIQESVVIADADMIASDPQRYQDRELRVRGFVKPGSIVRTANQASFVIEHNGKELPVFFTGRTQLPDTFADAAPVRADGHLENGQLVSTRVEAKCASKYDAEYAEGKAHPASISLEYNDYKKNKSP</sequence>
<evidence type="ECO:0000313" key="7">
    <source>
        <dbReference type="Proteomes" id="UP000005737"/>
    </source>
</evidence>
<comment type="subcellular location">
    <subcellularLocation>
        <location evidence="1">Membrane</location>
    </subcellularLocation>
</comment>
<dbReference type="GO" id="GO:0017004">
    <property type="term" value="P:cytochrome complex assembly"/>
    <property type="evidence" value="ECO:0007669"/>
    <property type="project" value="UniProtKB-KW"/>
</dbReference>
<keyword evidence="5" id="KW-1133">Transmembrane helix</keyword>
<evidence type="ECO:0000313" key="6">
    <source>
        <dbReference type="EMBL" id="EHQ07322.1"/>
    </source>
</evidence>
<dbReference type="GO" id="GO:0017003">
    <property type="term" value="P:protein-heme linkage"/>
    <property type="evidence" value="ECO:0007669"/>
    <property type="project" value="InterPro"/>
</dbReference>
<evidence type="ECO:0000256" key="2">
    <source>
        <dbReference type="ARBA" id="ARBA00022617"/>
    </source>
</evidence>
<dbReference type="HOGENOM" id="CLU_079503_3_0_12"/>
<keyword evidence="5" id="KW-0812">Transmembrane</keyword>
<reference evidence="6 7" key="1">
    <citation type="submission" date="2011-10" db="EMBL/GenBank/DDBJ databases">
        <title>The Improved High-Quality Draft genome of Leptonema illini DSM 21528.</title>
        <authorList>
            <consortium name="US DOE Joint Genome Institute (JGI-PGF)"/>
            <person name="Lucas S."/>
            <person name="Copeland A."/>
            <person name="Lapidus A."/>
            <person name="Glavina del Rio T."/>
            <person name="Dalin E."/>
            <person name="Tice H."/>
            <person name="Bruce D."/>
            <person name="Goodwin L."/>
            <person name="Pitluck S."/>
            <person name="Peters L."/>
            <person name="Mikhailova N."/>
            <person name="Held B."/>
            <person name="Kyrpides N."/>
            <person name="Mavromatis K."/>
            <person name="Ivanova N."/>
            <person name="Markowitz V."/>
            <person name="Cheng J.-F."/>
            <person name="Hugenholtz P."/>
            <person name="Woyke T."/>
            <person name="Wu D."/>
            <person name="Gronow S."/>
            <person name="Wellnitz S."/>
            <person name="Brambilla E.-M."/>
            <person name="Klenk H.-P."/>
            <person name="Eisen J.A."/>
        </authorList>
    </citation>
    <scope>NUCLEOTIDE SEQUENCE [LARGE SCALE GENOMIC DNA]</scope>
    <source>
        <strain evidence="6 7">DSM 21528</strain>
    </source>
</reference>
<evidence type="ECO:0008006" key="8">
    <source>
        <dbReference type="Google" id="ProtNLM"/>
    </source>
</evidence>
<dbReference type="GO" id="GO:0005886">
    <property type="term" value="C:plasma membrane"/>
    <property type="evidence" value="ECO:0007669"/>
    <property type="project" value="InterPro"/>
</dbReference>
<keyword evidence="2" id="KW-0349">Heme</keyword>
<dbReference type="InterPro" id="IPR004329">
    <property type="entry name" value="CcmE"/>
</dbReference>
<dbReference type="InterPro" id="IPR036127">
    <property type="entry name" value="CcmE-like_sf"/>
</dbReference>
<keyword evidence="2" id="KW-0408">Iron</keyword>
<accession>H2CAF5</accession>
<evidence type="ECO:0000256" key="5">
    <source>
        <dbReference type="SAM" id="Phobius"/>
    </source>
</evidence>
<evidence type="ECO:0000256" key="4">
    <source>
        <dbReference type="ARBA" id="ARBA00023136"/>
    </source>
</evidence>
<organism evidence="6 7">
    <name type="scientific">Leptonema illini DSM 21528</name>
    <dbReference type="NCBI Taxonomy" id="929563"/>
    <lineage>
        <taxon>Bacteria</taxon>
        <taxon>Pseudomonadati</taxon>
        <taxon>Spirochaetota</taxon>
        <taxon>Spirochaetia</taxon>
        <taxon>Leptospirales</taxon>
        <taxon>Leptospiraceae</taxon>
        <taxon>Leptonema</taxon>
    </lineage>
</organism>
<dbReference type="EMBL" id="JH597773">
    <property type="protein sequence ID" value="EHQ07322.1"/>
    <property type="molecule type" value="Genomic_DNA"/>
</dbReference>
<keyword evidence="2" id="KW-0479">Metal-binding</keyword>
<evidence type="ECO:0000256" key="1">
    <source>
        <dbReference type="ARBA" id="ARBA00004370"/>
    </source>
</evidence>
<dbReference type="STRING" id="183.GCA_002009735_02043"/>
<dbReference type="Gene3D" id="2.40.50.140">
    <property type="entry name" value="Nucleic acid-binding proteins"/>
    <property type="match status" value="1"/>
</dbReference>
<dbReference type="Pfam" id="PF03100">
    <property type="entry name" value="CcmE"/>
    <property type="match status" value="1"/>
</dbReference>
<keyword evidence="7" id="KW-1185">Reference proteome</keyword>
<keyword evidence="3" id="KW-0201">Cytochrome c-type biogenesis</keyword>
<dbReference type="Proteomes" id="UP000005737">
    <property type="component" value="Unassembled WGS sequence"/>
</dbReference>
<gene>
    <name evidence="6" type="ORF">Lepil_2649</name>
</gene>